<keyword evidence="3" id="KW-0482">Metalloprotease</keyword>
<keyword evidence="1" id="KW-0472">Membrane</keyword>
<dbReference type="KEGG" id="rhoz:GXP67_13550"/>
<feature type="transmembrane region" description="Helical" evidence="1">
    <location>
        <begin position="87"/>
        <end position="105"/>
    </location>
</feature>
<dbReference type="PANTHER" id="PTHR35797">
    <property type="entry name" value="PROTEASE-RELATED"/>
    <property type="match status" value="1"/>
</dbReference>
<organism evidence="3 4">
    <name type="scientific">Rhodocytophaga rosea</name>
    <dbReference type="NCBI Taxonomy" id="2704465"/>
    <lineage>
        <taxon>Bacteria</taxon>
        <taxon>Pseudomonadati</taxon>
        <taxon>Bacteroidota</taxon>
        <taxon>Cytophagia</taxon>
        <taxon>Cytophagales</taxon>
        <taxon>Rhodocytophagaceae</taxon>
        <taxon>Rhodocytophaga</taxon>
    </lineage>
</organism>
<dbReference type="GO" id="GO:0008237">
    <property type="term" value="F:metallopeptidase activity"/>
    <property type="evidence" value="ECO:0007669"/>
    <property type="project" value="UniProtKB-KW"/>
</dbReference>
<dbReference type="GO" id="GO:0080120">
    <property type="term" value="P:CAAX-box protein maturation"/>
    <property type="evidence" value="ECO:0007669"/>
    <property type="project" value="UniProtKB-ARBA"/>
</dbReference>
<dbReference type="GO" id="GO:0006508">
    <property type="term" value="P:proteolysis"/>
    <property type="evidence" value="ECO:0007669"/>
    <property type="project" value="UniProtKB-KW"/>
</dbReference>
<keyword evidence="1" id="KW-0812">Transmembrane</keyword>
<sequence>MKNREQTYWLPIACFIALAYALSWLIWFPLYASKLGIQGLPILPYHHALGAIGPFAAAFITTYIFHKENGVQELISRLFRWKVGIQWHLIVWLGPFVLLVLALFIESFSQGKAIELSGIGISREFPKFGLIVFTLYNIFSFGYGEETGWRGFLLPRLQSRYDALWGSIILTFIWAGWHIPLFLYRPGYTSMEMADSIGWLLSLFTGSILLTWIFNSTRGSIIIVSIFHAIIDVAFTSTAAQGEISNYMGMLITVWAIIILWMYKPKNISDKPAFVISTPAKQSVEKSTERV</sequence>
<feature type="domain" description="CAAX prenyl protease 2/Lysostaphin resistance protein A-like" evidence="2">
    <location>
        <begin position="129"/>
        <end position="233"/>
    </location>
</feature>
<reference evidence="3 4" key="1">
    <citation type="submission" date="2020-01" db="EMBL/GenBank/DDBJ databases">
        <authorList>
            <person name="Kim M.K."/>
        </authorList>
    </citation>
    <scope>NUCLEOTIDE SEQUENCE [LARGE SCALE GENOMIC DNA]</scope>
    <source>
        <strain evidence="3 4">172606-1</strain>
    </source>
</reference>
<dbReference type="RefSeq" id="WP_162443609.1">
    <property type="nucleotide sequence ID" value="NZ_CP048222.1"/>
</dbReference>
<feature type="transmembrane region" description="Helical" evidence="1">
    <location>
        <begin position="125"/>
        <end position="143"/>
    </location>
</feature>
<dbReference type="InterPro" id="IPR003675">
    <property type="entry name" value="Rce1/LyrA-like_dom"/>
</dbReference>
<keyword evidence="3" id="KW-0645">Protease</keyword>
<keyword evidence="3" id="KW-0378">Hydrolase</keyword>
<gene>
    <name evidence="3" type="ORF">GXP67_13550</name>
</gene>
<proteinExistence type="predicted"/>
<feature type="transmembrane region" description="Helical" evidence="1">
    <location>
        <begin position="47"/>
        <end position="66"/>
    </location>
</feature>
<feature type="transmembrane region" description="Helical" evidence="1">
    <location>
        <begin position="7"/>
        <end position="27"/>
    </location>
</feature>
<feature type="transmembrane region" description="Helical" evidence="1">
    <location>
        <begin position="163"/>
        <end position="184"/>
    </location>
</feature>
<dbReference type="GO" id="GO:0004175">
    <property type="term" value="F:endopeptidase activity"/>
    <property type="evidence" value="ECO:0007669"/>
    <property type="project" value="UniProtKB-ARBA"/>
</dbReference>
<accession>A0A6C0GHN5</accession>
<evidence type="ECO:0000313" key="3">
    <source>
        <dbReference type="EMBL" id="QHT67581.1"/>
    </source>
</evidence>
<feature type="transmembrane region" description="Helical" evidence="1">
    <location>
        <begin position="246"/>
        <end position="263"/>
    </location>
</feature>
<dbReference type="EMBL" id="CP048222">
    <property type="protein sequence ID" value="QHT67581.1"/>
    <property type="molecule type" value="Genomic_DNA"/>
</dbReference>
<evidence type="ECO:0000259" key="2">
    <source>
        <dbReference type="Pfam" id="PF02517"/>
    </source>
</evidence>
<dbReference type="PANTHER" id="PTHR35797:SF1">
    <property type="entry name" value="PROTEASE"/>
    <property type="match status" value="1"/>
</dbReference>
<feature type="transmembrane region" description="Helical" evidence="1">
    <location>
        <begin position="221"/>
        <end position="240"/>
    </location>
</feature>
<keyword evidence="4" id="KW-1185">Reference proteome</keyword>
<dbReference type="Proteomes" id="UP000480178">
    <property type="component" value="Chromosome"/>
</dbReference>
<dbReference type="AlphaFoldDB" id="A0A6C0GHN5"/>
<dbReference type="Pfam" id="PF02517">
    <property type="entry name" value="Rce1-like"/>
    <property type="match status" value="1"/>
</dbReference>
<protein>
    <submittedName>
        <fullName evidence="3">CPBP family intramembrane metalloprotease</fullName>
    </submittedName>
</protein>
<evidence type="ECO:0000256" key="1">
    <source>
        <dbReference type="SAM" id="Phobius"/>
    </source>
</evidence>
<dbReference type="InterPro" id="IPR042150">
    <property type="entry name" value="MmRce1-like"/>
</dbReference>
<keyword evidence="1" id="KW-1133">Transmembrane helix</keyword>
<name>A0A6C0GHN5_9BACT</name>
<feature type="transmembrane region" description="Helical" evidence="1">
    <location>
        <begin position="196"/>
        <end position="214"/>
    </location>
</feature>
<evidence type="ECO:0000313" key="4">
    <source>
        <dbReference type="Proteomes" id="UP000480178"/>
    </source>
</evidence>